<feature type="non-terminal residue" evidence="3">
    <location>
        <position position="452"/>
    </location>
</feature>
<dbReference type="Pfam" id="PF11560">
    <property type="entry name" value="LAP2alpha"/>
    <property type="match status" value="1"/>
</dbReference>
<feature type="compositionally biased region" description="Basic and acidic residues" evidence="1">
    <location>
        <begin position="102"/>
        <end position="111"/>
    </location>
</feature>
<feature type="region of interest" description="Disordered" evidence="1">
    <location>
        <begin position="1"/>
        <end position="26"/>
    </location>
</feature>
<dbReference type="Gene3D" id="1.10.287.3160">
    <property type="match status" value="1"/>
</dbReference>
<organism evidence="3 4">
    <name type="scientific">Sapayoa aenigma</name>
    <name type="common">broad-billed sapayoa</name>
    <dbReference type="NCBI Taxonomy" id="239371"/>
    <lineage>
        <taxon>Eukaryota</taxon>
        <taxon>Metazoa</taxon>
        <taxon>Chordata</taxon>
        <taxon>Craniata</taxon>
        <taxon>Vertebrata</taxon>
        <taxon>Euteleostomi</taxon>
        <taxon>Archelosauria</taxon>
        <taxon>Archosauria</taxon>
        <taxon>Dinosauria</taxon>
        <taxon>Saurischia</taxon>
        <taxon>Theropoda</taxon>
        <taxon>Coelurosauria</taxon>
        <taxon>Aves</taxon>
        <taxon>Neognathae</taxon>
        <taxon>Neoaves</taxon>
        <taxon>Telluraves</taxon>
        <taxon>Australaves</taxon>
        <taxon>Passeriformes</taxon>
        <taxon>Tyrannidae</taxon>
        <taxon>Sapayoa</taxon>
    </lineage>
</organism>
<reference evidence="3 4" key="1">
    <citation type="submission" date="2019-09" db="EMBL/GenBank/DDBJ databases">
        <title>Bird 10,000 Genomes (B10K) Project - Family phase.</title>
        <authorList>
            <person name="Zhang G."/>
        </authorList>
    </citation>
    <scope>NUCLEOTIDE SEQUENCE [LARGE SCALE GENOMIC DNA]</scope>
    <source>
        <strain evidence="3">B10K-DU-030-41</strain>
        <tissue evidence="3">Muscle</tissue>
    </source>
</reference>
<protein>
    <submittedName>
        <fullName evidence="3">LAP2A protein</fullName>
    </submittedName>
</protein>
<evidence type="ECO:0000259" key="2">
    <source>
        <dbReference type="Pfam" id="PF11560"/>
    </source>
</evidence>
<name>A0A7K7TB65_9TYRA</name>
<keyword evidence="4" id="KW-1185">Reference proteome</keyword>
<accession>A0A7K7TB65</accession>
<evidence type="ECO:0000256" key="1">
    <source>
        <dbReference type="SAM" id="MobiDB-lite"/>
    </source>
</evidence>
<feature type="non-terminal residue" evidence="3">
    <location>
        <position position="1"/>
    </location>
</feature>
<dbReference type="Proteomes" id="UP000589485">
    <property type="component" value="Unassembled WGS sequence"/>
</dbReference>
<feature type="compositionally biased region" description="Acidic residues" evidence="1">
    <location>
        <begin position="114"/>
        <end position="127"/>
    </location>
</feature>
<sequence length="452" mass="50804">SEDTQRSCHRKVRPSTATHFSESEKNSLMKSVILPELASVLKDALTAARHSVAQARSHSIKHSSIPIIETPVVPLEASGSSSQTFESDHMYSLKDQTASGKKKPEADKASEVESAPEDGEVVSESPDQEELDLLRKFDMENQNYLFKHIKRVLMLKSSKSERTSEELLIPSEEGKVDNALPIHSAVEDLVCRIWGTPEAKHEAPTILRKLYPFPVDKAALWGTLPDVDRVLVTGDSVLSVSDNVDALPKDPTDRKVEEAIKRSFRLVAAQLGVSIYCTYASKALLIWLEEERARFKRKWVPSGAMQRKHRLCKIAANFIHDAAEDSLRLTVKSMACLTVAWRAIWLRPWTSSLDLKCKLLALPYTGGKLFGESLVQMMKDFSEHKHSLHRMKKKSSVGSSSFSYPHKCLSSLRSRPKFKGGKGKYKVSQSFHAKYEKTSHFQRDTRPSRGTF</sequence>
<dbReference type="EMBL" id="VZSY01001306">
    <property type="protein sequence ID" value="NXA14069.1"/>
    <property type="molecule type" value="Genomic_DNA"/>
</dbReference>
<dbReference type="InterPro" id="IPR021623">
    <property type="entry name" value="LAP2alpha_C"/>
</dbReference>
<dbReference type="OrthoDB" id="6244967at2759"/>
<evidence type="ECO:0000313" key="4">
    <source>
        <dbReference type="Proteomes" id="UP000589485"/>
    </source>
</evidence>
<feature type="region of interest" description="Disordered" evidence="1">
    <location>
        <begin position="78"/>
        <end position="127"/>
    </location>
</feature>
<proteinExistence type="predicted"/>
<evidence type="ECO:0000313" key="3">
    <source>
        <dbReference type="EMBL" id="NXA14069.1"/>
    </source>
</evidence>
<gene>
    <name evidence="3" type="primary">Tmpo_1</name>
    <name evidence="3" type="ORF">SAPAEN_R14844</name>
</gene>
<feature type="domain" description="Lamina-associated polypeptide 2 alpha C-terminal" evidence="2">
    <location>
        <begin position="178"/>
        <end position="380"/>
    </location>
</feature>
<comment type="caution">
    <text evidence="3">The sequence shown here is derived from an EMBL/GenBank/DDBJ whole genome shotgun (WGS) entry which is preliminary data.</text>
</comment>
<dbReference type="AlphaFoldDB" id="A0A7K7TB65"/>